<reference evidence="11 12" key="1">
    <citation type="journal article" date="2014" name="Antonie Van Leeuwenhoek">
        <title>Hyphomonas beringensis sp. nov. and Hyphomonas chukchiensis sp. nov., isolated from surface seawater of the Bering Sea and Chukchi Sea.</title>
        <authorList>
            <person name="Li C."/>
            <person name="Lai Q."/>
            <person name="Li G."/>
            <person name="Dong C."/>
            <person name="Wang J."/>
            <person name="Liao Y."/>
            <person name="Shao Z."/>
        </authorList>
    </citation>
    <scope>NUCLEOTIDE SEQUENCE [LARGE SCALE GENOMIC DNA]</scope>
    <source>
        <strain evidence="11 12">MHS-3</strain>
    </source>
</reference>
<dbReference type="InterPro" id="IPR049278">
    <property type="entry name" value="MS_channel_C"/>
</dbReference>
<dbReference type="Gene3D" id="1.10.287.1260">
    <property type="match status" value="1"/>
</dbReference>
<keyword evidence="3" id="KW-1003">Cell membrane</keyword>
<feature type="transmembrane region" description="Helical" evidence="7">
    <location>
        <begin position="136"/>
        <end position="157"/>
    </location>
</feature>
<evidence type="ECO:0000256" key="7">
    <source>
        <dbReference type="SAM" id="Phobius"/>
    </source>
</evidence>
<keyword evidence="5 7" id="KW-1133">Transmembrane helix</keyword>
<dbReference type="Pfam" id="PF00924">
    <property type="entry name" value="MS_channel_2nd"/>
    <property type="match status" value="1"/>
</dbReference>
<protein>
    <submittedName>
        <fullName evidence="11">Small conductance mechanosensitive ion channel (MscS) family protein</fullName>
    </submittedName>
</protein>
<sequence length="463" mass="50893">MEETSPSLLNTLKFEDVLRSVQEDVAHLAAEFLSYESLWQFLAIILAGIVGFFLSRVPVTRLKKLAASRERSDVLFHAAVSSARIVWPVVTALLLWITIPVFGQFGLRNEILRVAASLLNAWIIVRLITSNIRDGLVANTLTLLAWLIAALYILRLLQPVTESLDSTIIELGGVKFSILRLLTSLAVAAFALWLGRIAGDAAQAQLRSSKKLTPSMAGLLGQVLKIAFIIIAILIALQVVGVNLTALTILSGTLGIGIGFGLQAIFSNFVSGLIILIEKSVKVGDFIELQSGVTGLVREINIRSTLVTTNDNVDILVPNEEFIKAQVINWTLREARRRVRVPFGVAYGSDKELVRKAGLEAAEEVEWTLKGMPGRTPQVWLTKFGDSALEFELVAWLTDAAVSRPARVIADYNWAIHTALEKYELEIPFPQRDLHLKSATGLNVTVETRSEKSDKAKFDSDTD</sequence>
<dbReference type="OrthoDB" id="9799209at2"/>
<feature type="domain" description="Mechanosensitive ion channel transmembrane helices 2/3" evidence="10">
    <location>
        <begin position="223"/>
        <end position="263"/>
    </location>
</feature>
<feature type="transmembrane region" description="Helical" evidence="7">
    <location>
        <begin position="216"/>
        <end position="237"/>
    </location>
</feature>
<feature type="transmembrane region" description="Helical" evidence="7">
    <location>
        <begin position="74"/>
        <end position="99"/>
    </location>
</feature>
<comment type="similarity">
    <text evidence="2">Belongs to the MscS (TC 1.A.23) family.</text>
</comment>
<feature type="transmembrane region" description="Helical" evidence="7">
    <location>
        <begin position="111"/>
        <end position="129"/>
    </location>
</feature>
<feature type="transmembrane region" description="Helical" evidence="7">
    <location>
        <begin position="37"/>
        <end position="54"/>
    </location>
</feature>
<keyword evidence="6 7" id="KW-0472">Membrane</keyword>
<dbReference type="PATRIC" id="fig|1280949.3.peg.818"/>
<evidence type="ECO:0000256" key="1">
    <source>
        <dbReference type="ARBA" id="ARBA00004651"/>
    </source>
</evidence>
<proteinExistence type="inferred from homology"/>
<comment type="subcellular location">
    <subcellularLocation>
        <location evidence="1">Cell membrane</location>
        <topology evidence="1">Multi-pass membrane protein</topology>
    </subcellularLocation>
</comment>
<evidence type="ECO:0000259" key="8">
    <source>
        <dbReference type="Pfam" id="PF00924"/>
    </source>
</evidence>
<dbReference type="Gene3D" id="3.30.70.100">
    <property type="match status" value="1"/>
</dbReference>
<dbReference type="GO" id="GO:0005886">
    <property type="term" value="C:plasma membrane"/>
    <property type="evidence" value="ECO:0007669"/>
    <property type="project" value="UniProtKB-SubCell"/>
</dbReference>
<feature type="transmembrane region" description="Helical" evidence="7">
    <location>
        <begin position="249"/>
        <end position="277"/>
    </location>
</feature>
<evidence type="ECO:0000256" key="2">
    <source>
        <dbReference type="ARBA" id="ARBA00008017"/>
    </source>
</evidence>
<evidence type="ECO:0000313" key="11">
    <source>
        <dbReference type="EMBL" id="KCZ84811.1"/>
    </source>
</evidence>
<keyword evidence="12" id="KW-1185">Reference proteome</keyword>
<dbReference type="EMBL" id="ARYH01000001">
    <property type="protein sequence ID" value="KCZ84811.1"/>
    <property type="molecule type" value="Genomic_DNA"/>
</dbReference>
<gene>
    <name evidence="11" type="ORF">HAD_03990</name>
</gene>
<evidence type="ECO:0000313" key="12">
    <source>
        <dbReference type="Proteomes" id="UP000027446"/>
    </source>
</evidence>
<dbReference type="PANTHER" id="PTHR30347">
    <property type="entry name" value="POTASSIUM CHANNEL RELATED"/>
    <property type="match status" value="1"/>
</dbReference>
<dbReference type="InterPro" id="IPR049142">
    <property type="entry name" value="MS_channel_1st"/>
</dbReference>
<evidence type="ECO:0000259" key="10">
    <source>
        <dbReference type="Pfam" id="PF21088"/>
    </source>
</evidence>
<evidence type="ECO:0000256" key="5">
    <source>
        <dbReference type="ARBA" id="ARBA00022989"/>
    </source>
</evidence>
<feature type="transmembrane region" description="Helical" evidence="7">
    <location>
        <begin position="177"/>
        <end position="195"/>
    </location>
</feature>
<evidence type="ECO:0000256" key="3">
    <source>
        <dbReference type="ARBA" id="ARBA00022475"/>
    </source>
</evidence>
<feature type="domain" description="Mechanosensitive ion channel MscS C-terminal" evidence="9">
    <location>
        <begin position="339"/>
        <end position="427"/>
    </location>
</feature>
<organism evidence="11 12">
    <name type="scientific">Hyphomonas adhaerens MHS-3</name>
    <dbReference type="NCBI Taxonomy" id="1280949"/>
    <lineage>
        <taxon>Bacteria</taxon>
        <taxon>Pseudomonadati</taxon>
        <taxon>Pseudomonadota</taxon>
        <taxon>Alphaproteobacteria</taxon>
        <taxon>Hyphomonadales</taxon>
        <taxon>Hyphomonadaceae</taxon>
        <taxon>Hyphomonas</taxon>
    </lineage>
</organism>
<dbReference type="InterPro" id="IPR052702">
    <property type="entry name" value="MscS-like_channel"/>
</dbReference>
<dbReference type="Gene3D" id="2.30.30.60">
    <property type="match status" value="1"/>
</dbReference>
<keyword evidence="4 7" id="KW-0812">Transmembrane</keyword>
<evidence type="ECO:0000256" key="6">
    <source>
        <dbReference type="ARBA" id="ARBA00023136"/>
    </source>
</evidence>
<dbReference type="Proteomes" id="UP000027446">
    <property type="component" value="Unassembled WGS sequence"/>
</dbReference>
<evidence type="ECO:0000256" key="4">
    <source>
        <dbReference type="ARBA" id="ARBA00022692"/>
    </source>
</evidence>
<dbReference type="STRING" id="1280949.HAD_03990"/>
<dbReference type="InterPro" id="IPR006685">
    <property type="entry name" value="MscS_channel_2nd"/>
</dbReference>
<dbReference type="InterPro" id="IPR023408">
    <property type="entry name" value="MscS_beta-dom_sf"/>
</dbReference>
<dbReference type="Pfam" id="PF21088">
    <property type="entry name" value="MS_channel_1st"/>
    <property type="match status" value="1"/>
</dbReference>
<name>A0A069E8V9_9PROT</name>
<dbReference type="SUPFAM" id="SSF50182">
    <property type="entry name" value="Sm-like ribonucleoproteins"/>
    <property type="match status" value="1"/>
</dbReference>
<dbReference type="SUPFAM" id="SSF82689">
    <property type="entry name" value="Mechanosensitive channel protein MscS (YggB), C-terminal domain"/>
    <property type="match status" value="1"/>
</dbReference>
<dbReference type="InterPro" id="IPR011014">
    <property type="entry name" value="MscS_channel_TM-2"/>
</dbReference>
<evidence type="ECO:0000259" key="9">
    <source>
        <dbReference type="Pfam" id="PF21082"/>
    </source>
</evidence>
<dbReference type="InterPro" id="IPR011066">
    <property type="entry name" value="MscS_channel_C_sf"/>
</dbReference>
<dbReference type="eggNOG" id="COG3264">
    <property type="taxonomic scope" value="Bacteria"/>
</dbReference>
<accession>A0A069E8V9</accession>
<dbReference type="PANTHER" id="PTHR30347:SF1">
    <property type="entry name" value="MECHANOSENSITIVE CHANNEL MSCK"/>
    <property type="match status" value="1"/>
</dbReference>
<comment type="caution">
    <text evidence="11">The sequence shown here is derived from an EMBL/GenBank/DDBJ whole genome shotgun (WGS) entry which is preliminary data.</text>
</comment>
<dbReference type="Pfam" id="PF21082">
    <property type="entry name" value="MS_channel_3rd"/>
    <property type="match status" value="1"/>
</dbReference>
<dbReference type="AlphaFoldDB" id="A0A069E8V9"/>
<feature type="domain" description="Mechanosensitive ion channel MscS" evidence="8">
    <location>
        <begin position="265"/>
        <end position="331"/>
    </location>
</feature>
<dbReference type="GO" id="GO:0008381">
    <property type="term" value="F:mechanosensitive monoatomic ion channel activity"/>
    <property type="evidence" value="ECO:0007669"/>
    <property type="project" value="UniProtKB-ARBA"/>
</dbReference>
<dbReference type="RefSeq" id="WP_084331760.1">
    <property type="nucleotide sequence ID" value="NZ_ARYH01000001.1"/>
</dbReference>
<dbReference type="SUPFAM" id="SSF82861">
    <property type="entry name" value="Mechanosensitive channel protein MscS (YggB), transmembrane region"/>
    <property type="match status" value="1"/>
</dbReference>
<dbReference type="InterPro" id="IPR010920">
    <property type="entry name" value="LSM_dom_sf"/>
</dbReference>